<evidence type="ECO:0000313" key="2">
    <source>
        <dbReference type="EMBL" id="KTB32938.1"/>
    </source>
</evidence>
<comment type="caution">
    <text evidence="2">The sequence shown here is derived from an EMBL/GenBank/DDBJ whole genome shotgun (WGS) entry which is preliminary data.</text>
</comment>
<accession>A0A0W0F9E2</accession>
<sequence length="156" mass="17930">MPVLSPTSNSIAVQSGVAEATLTSATSTLPTPLLLILGALSFLYLFGPPILRWRFPCQTAEELNRLINNLQILIDSNSRLEQDVIELCRAEEFKSTLDKLSAQVYTIQLRWEPRRTNPFVWAMFWWKVIRDVDECYEIFRELDNKVQASLSHVFIV</sequence>
<proteinExistence type="predicted"/>
<dbReference type="EMBL" id="LATX01002199">
    <property type="protein sequence ID" value="KTB32938.1"/>
    <property type="molecule type" value="Genomic_DNA"/>
</dbReference>
<keyword evidence="1" id="KW-1133">Transmembrane helix</keyword>
<dbReference type="AlphaFoldDB" id="A0A0W0F9E2"/>
<keyword evidence="1" id="KW-0812">Transmembrane</keyword>
<keyword evidence="1" id="KW-0472">Membrane</keyword>
<evidence type="ECO:0000256" key="1">
    <source>
        <dbReference type="SAM" id="Phobius"/>
    </source>
</evidence>
<evidence type="ECO:0000313" key="3">
    <source>
        <dbReference type="Proteomes" id="UP000054988"/>
    </source>
</evidence>
<feature type="transmembrane region" description="Helical" evidence="1">
    <location>
        <begin position="29"/>
        <end position="46"/>
    </location>
</feature>
<dbReference type="Proteomes" id="UP000054988">
    <property type="component" value="Unassembled WGS sequence"/>
</dbReference>
<organism evidence="2 3">
    <name type="scientific">Moniliophthora roreri</name>
    <name type="common">Frosty pod rot fungus</name>
    <name type="synonym">Monilia roreri</name>
    <dbReference type="NCBI Taxonomy" id="221103"/>
    <lineage>
        <taxon>Eukaryota</taxon>
        <taxon>Fungi</taxon>
        <taxon>Dikarya</taxon>
        <taxon>Basidiomycota</taxon>
        <taxon>Agaricomycotina</taxon>
        <taxon>Agaricomycetes</taxon>
        <taxon>Agaricomycetidae</taxon>
        <taxon>Agaricales</taxon>
        <taxon>Marasmiineae</taxon>
        <taxon>Marasmiaceae</taxon>
        <taxon>Moniliophthora</taxon>
    </lineage>
</organism>
<name>A0A0W0F9E2_MONRR</name>
<protein>
    <submittedName>
        <fullName evidence="2">Uncharacterized protein</fullName>
    </submittedName>
</protein>
<gene>
    <name evidence="2" type="ORF">WG66_14522</name>
</gene>
<reference evidence="2 3" key="1">
    <citation type="submission" date="2015-12" db="EMBL/GenBank/DDBJ databases">
        <title>Draft genome sequence of Moniliophthora roreri, the causal agent of frosty pod rot of cacao.</title>
        <authorList>
            <person name="Aime M.C."/>
            <person name="Diaz-Valderrama J.R."/>
            <person name="Kijpornyongpan T."/>
            <person name="Phillips-Mora W."/>
        </authorList>
    </citation>
    <scope>NUCLEOTIDE SEQUENCE [LARGE SCALE GENOMIC DNA]</scope>
    <source>
        <strain evidence="2 3">MCA 2952</strain>
    </source>
</reference>